<dbReference type="RefSeq" id="WP_171377467.1">
    <property type="nucleotide sequence ID" value="NZ_JABFCN010000045.1"/>
</dbReference>
<evidence type="ECO:0000313" key="3">
    <source>
        <dbReference type="Proteomes" id="UP000519972"/>
    </source>
</evidence>
<accession>A0A7Y3WGT2</accession>
<evidence type="ECO:0000313" key="2">
    <source>
        <dbReference type="EMBL" id="NNU39523.1"/>
    </source>
</evidence>
<sequence length="154" mass="16184">MKKIIAIVGGVLLASMASADDDPQQAIPARLKVMFERPDKPLDIAPVVVQADWAIVGWRQDGRGGRALIKKTHHGWSIYLCSGDSLKDTGTLETIGLSAHDAAGLAAKLKAAEAGLDSSSLALFSSFEGTVTMMNEASNGAGHAGHEDHEDHAQ</sequence>
<dbReference type="Proteomes" id="UP000519972">
    <property type="component" value="Unassembled WGS sequence"/>
</dbReference>
<feature type="signal peptide" evidence="1">
    <location>
        <begin position="1"/>
        <end position="19"/>
    </location>
</feature>
<evidence type="ECO:0000256" key="1">
    <source>
        <dbReference type="SAM" id="SignalP"/>
    </source>
</evidence>
<keyword evidence="1" id="KW-0732">Signal</keyword>
<gene>
    <name evidence="2" type="ORF">G9X64_24220</name>
</gene>
<feature type="chain" id="PRO_5030582052" evidence="1">
    <location>
        <begin position="20"/>
        <end position="154"/>
    </location>
</feature>
<dbReference type="EMBL" id="JABFCN010000045">
    <property type="protein sequence ID" value="NNU39523.1"/>
    <property type="molecule type" value="Genomic_DNA"/>
</dbReference>
<organism evidence="2 3">
    <name type="scientific">Rhizobium sophorae</name>
    <dbReference type="NCBI Taxonomy" id="1535242"/>
    <lineage>
        <taxon>Bacteria</taxon>
        <taxon>Pseudomonadati</taxon>
        <taxon>Pseudomonadota</taxon>
        <taxon>Alphaproteobacteria</taxon>
        <taxon>Hyphomicrobiales</taxon>
        <taxon>Rhizobiaceae</taxon>
        <taxon>Rhizobium/Agrobacterium group</taxon>
        <taxon>Rhizobium</taxon>
    </lineage>
</organism>
<reference evidence="2 3" key="1">
    <citation type="submission" date="2020-02" db="EMBL/GenBank/DDBJ databases">
        <authorList>
            <person name="Sun Q."/>
        </authorList>
    </citation>
    <scope>NUCLEOTIDE SEQUENCE [LARGE SCALE GENOMIC DNA]</scope>
    <source>
        <strain evidence="2 3">CCBAU 03386</strain>
    </source>
</reference>
<proteinExistence type="predicted"/>
<dbReference type="NCBIfam" id="NF033672">
    <property type="entry name" value="mbn_chaper_assoc"/>
    <property type="match status" value="1"/>
</dbReference>
<keyword evidence="3" id="KW-1185">Reference proteome</keyword>
<name>A0A7Y3WGT2_9HYPH</name>
<protein>
    <submittedName>
        <fullName evidence="2">Copper uptake system-associated protein</fullName>
    </submittedName>
</protein>
<comment type="caution">
    <text evidence="2">The sequence shown here is derived from an EMBL/GenBank/DDBJ whole genome shotgun (WGS) entry which is preliminary data.</text>
</comment>
<dbReference type="AlphaFoldDB" id="A0A7Y3WGT2"/>